<dbReference type="Pfam" id="PF00207">
    <property type="entry name" value="A2M"/>
    <property type="match status" value="1"/>
</dbReference>
<evidence type="ECO:0000259" key="4">
    <source>
        <dbReference type="SMART" id="SM01360"/>
    </source>
</evidence>
<evidence type="ECO:0000256" key="3">
    <source>
        <dbReference type="SAM" id="SignalP"/>
    </source>
</evidence>
<dbReference type="PANTHER" id="PTHR40094:SF1">
    <property type="entry name" value="UBIQUITIN DOMAIN-CONTAINING PROTEIN"/>
    <property type="match status" value="1"/>
</dbReference>
<dbReference type="InterPro" id="IPR041246">
    <property type="entry name" value="Bact_MG10"/>
</dbReference>
<evidence type="ECO:0000313" key="5">
    <source>
        <dbReference type="EMBL" id="BBM88123.1"/>
    </source>
</evidence>
<protein>
    <submittedName>
        <fullName evidence="5">Alpha-2-macroglobulin</fullName>
    </submittedName>
</protein>
<feature type="compositionally biased region" description="Acidic residues" evidence="2">
    <location>
        <begin position="1180"/>
        <end position="1191"/>
    </location>
</feature>
<dbReference type="Gene3D" id="1.50.10.20">
    <property type="match status" value="1"/>
</dbReference>
<dbReference type="InterPro" id="IPR001599">
    <property type="entry name" value="Macroglobln_a2"/>
</dbReference>
<dbReference type="SUPFAM" id="SSF48239">
    <property type="entry name" value="Terpenoid cyclases/Protein prenyltransferases"/>
    <property type="match status" value="1"/>
</dbReference>
<evidence type="ECO:0000256" key="2">
    <source>
        <dbReference type="SAM" id="MobiDB-lite"/>
    </source>
</evidence>
<dbReference type="Pfam" id="PF17973">
    <property type="entry name" value="bMG10"/>
    <property type="match status" value="1"/>
</dbReference>
<feature type="domain" description="Alpha-2-macroglobulin" evidence="4">
    <location>
        <begin position="1238"/>
        <end position="1327"/>
    </location>
</feature>
<dbReference type="Gene3D" id="2.60.40.10">
    <property type="entry name" value="Immunoglobulins"/>
    <property type="match status" value="1"/>
</dbReference>
<gene>
    <name evidence="5" type="ORF">UABAM_06539</name>
</gene>
<evidence type="ECO:0000313" key="6">
    <source>
        <dbReference type="Proteomes" id="UP000326354"/>
    </source>
</evidence>
<name>A0A5S9IU04_UABAM</name>
<feature type="region of interest" description="Disordered" evidence="2">
    <location>
        <begin position="1176"/>
        <end position="1230"/>
    </location>
</feature>
<dbReference type="InterPro" id="IPR051802">
    <property type="entry name" value="YfhM-like"/>
</dbReference>
<dbReference type="RefSeq" id="WP_151972324.1">
    <property type="nucleotide sequence ID" value="NZ_AP019860.1"/>
</dbReference>
<dbReference type="Gene3D" id="2.60.40.1930">
    <property type="match status" value="1"/>
</dbReference>
<accession>A0A5S9IU04</accession>
<evidence type="ECO:0000256" key="1">
    <source>
        <dbReference type="ARBA" id="ARBA00010556"/>
    </source>
</evidence>
<keyword evidence="6" id="KW-1185">Reference proteome</keyword>
<dbReference type="Gene3D" id="2.20.130.20">
    <property type="match status" value="1"/>
</dbReference>
<keyword evidence="3" id="KW-0732">Signal</keyword>
<dbReference type="InterPro" id="IPR008930">
    <property type="entry name" value="Terpenoid_cyclase/PrenylTrfase"/>
</dbReference>
<dbReference type="PANTHER" id="PTHR40094">
    <property type="entry name" value="ALPHA-2-MACROGLOBULIN HOMOLOG"/>
    <property type="match status" value="1"/>
</dbReference>
<dbReference type="GO" id="GO:0004866">
    <property type="term" value="F:endopeptidase inhibitor activity"/>
    <property type="evidence" value="ECO:0007669"/>
    <property type="project" value="InterPro"/>
</dbReference>
<proteinExistence type="inferred from homology"/>
<dbReference type="Pfam" id="PF01835">
    <property type="entry name" value="MG2"/>
    <property type="match status" value="1"/>
</dbReference>
<dbReference type="InterPro" id="IPR013783">
    <property type="entry name" value="Ig-like_fold"/>
</dbReference>
<dbReference type="InterPro" id="IPR002890">
    <property type="entry name" value="MG2"/>
</dbReference>
<comment type="similarity">
    <text evidence="1">Belongs to the protease inhibitor I39 (alpha-2-macroglobulin) family. Bacterial alpha-2-macroglobulin subfamily.</text>
</comment>
<reference evidence="5 6" key="1">
    <citation type="submission" date="2019-08" db="EMBL/GenBank/DDBJ databases">
        <title>Complete genome sequence of Candidatus Uab amorphum.</title>
        <authorList>
            <person name="Shiratori T."/>
            <person name="Suzuki S."/>
            <person name="Kakizawa Y."/>
            <person name="Ishida K."/>
        </authorList>
    </citation>
    <scope>NUCLEOTIDE SEQUENCE [LARGE SCALE GENOMIC DNA]</scope>
    <source>
        <strain evidence="5 6">SRT547</strain>
    </source>
</reference>
<sequence length="1996" mass="229816">MKLYLSLLFVCFSCIFAQTSDPWAEVSKLEKKQKYKAALKKVDVILDNAQQQKNLTEWRKSLIRKVTLQTALHGYETSVRTLYEEAWPHDGESNSILNMFCAHTLEVYYYAYRWEINNREKVASAKDVDLKKWSKNEIFKRIHKHYYKAYQVRYTLGKLSVKDFKQFIRIGGYPERVRGTMRDFLCYSWAGFIASTQTWTPQQSREKYRIDFEHLLKASDLRERTLDDILLSDVHPILKLVHVLDDVYFWSIDNGRVESALESQLEKIRLLKSFFGEKHHKEKMAKELSFFLEKYSSYPWWAAGMYELAKLQQEQQLGVAAHTTAVKAVEKYPESLGGKKCLTLQKTLEAPAFNIISMGVDHHGEKSLRIQHKNMQKLFFRAYMINFDAFLKRPHRYPGSVYTNDLRQTLDKQRPTHSWSVDLEDLKDFEYHNTYTTAPMKRNGFFAVFASADENFSTSKNAISSTYMLISNMVVLENRKKGGWEAWIVDGKKGTGVAGATVKLYQYNYNVGARLIDTRKTSLSGTAFFRMSGRGSNYFMVAEKDNDVSFDPNTLYFYPSNVSHNRKGSFVYTDRSIYRPLQEIMCKVVTFDGNSLSGKYQAMVDKKVKLSLLDPNWKEVETKTVVTNSYGTASESFTVPQGRLLGLYRLRAVVDGKTSYANVRVEEYKRPTFEVELQKPKEELRLNNEAQITGNARYYFGLPLTTGKVFYRVTRVPVYPYWYWWYYRDLSVQSSDEVASGYTQLDTQGEFKINFTPEANDNLPNKEQISYRFEVYAEITDEGGETRNSSSTYNIGFVAVKAEISLNDKFVSAKETAKINIHLQDLNGVARAGEAQYSLFRVKQPQQAMLPKDLPFEKIPGKKYTPGDLMRPRWEHNRSLQEYLFSFADGEQVKSGSVTHGKNGKANLEFSDLTPGVYRIRYNTKDKFGSAYATQKEFIVADNNARVAVPVFLIPKQNKVSVGGEAVFFLGSGISDQPLSVEVHQNGHMLKRMWIDDASQTRMFKVKVSEKHRGGFSVRIHGVHDYQYYSLTENILVPWDNKELQLNFATFRDVLRPGQKETWTVQVKGPNAEDVAAEVLAYMYDRSLDFFAPHTFTSPATLYPAKYGVEYTRHGLFTRSFYSIVNKGWYTIPAAPSYYRDQFMAFRSYGVGGPGRRQFYRVTTRPEETGPAIHLRSEESLGEEGFADDSSVESGDLGGAVPEGNTVLKQQAVPRAPKVPAQKKKGEEPRVRSNFSETAFFLPHIVTKKGVATIEFEIPDSVTEWKVYVHAITSDLKYMSMNRTTATRKDLMVRPYVPRFFREGDKATLKAVINNATAKQMNGKVTLRILDRNTQKDRSNDFSLQNHEQKWTCAGNGSTNVSWSLTAPSKLGEYAFKVVAVSDNVSDGELRPVPVLPSRIHLSQSRFVTLKNNDMRIMEIKDLRDAEKDASLIHDSLVVNLNGQLIYTVLQALPFLTEYPYECVEQTMNRFVCTGMVTSMYDQYPAMKKMAEEFAAKRDTKYAKWNAPDANRKMALAETPWLVSAEGGSKDNLINVLDPKIANYYRQSSLDKLRKAQLNNGGFPWWTGGPSSAYMTLYLLSSFARALEFKVDIPQDMIKKAWTFMGQHFRDYYEKRMVIENYGYEFITFLNYVLSCYDAKSYQHAFSEKQRWAMLEYSVKHWKDHSPYIKAMLSLTLKRMKRSADAIMVMDSIMDSAITKQDQGTFWAPEDRGWLWYNDTIESHAFILRALMEVQPYNDKHLDGLVLWLLLNKKMNQWKSTRATAEVIYSLVTFMKQQGSLAVQEKAIVHLGGNKNEVVFRPDTYEGGQKQIVVEGKDIQPETMAKVTIEKEGKGYMFASMNWHYSTEKLPDEARGDFLQVTRKYFVRKHQGKEYVLTPLEEVEKVSIGEQLEVHLSIRCKHPMEYVHLRDPRGAGFEPENSVSRHRWEYGIVWYEEIRDSGANFFFERLPQGEYNFTYRVRANMNGDFRVGPATLQSMYAPEFSAFSSGKLISVK</sequence>
<dbReference type="SMART" id="SM01360">
    <property type="entry name" value="A2M"/>
    <property type="match status" value="1"/>
</dbReference>
<dbReference type="Proteomes" id="UP000326354">
    <property type="component" value="Chromosome"/>
</dbReference>
<organism evidence="5 6">
    <name type="scientific">Uabimicrobium amorphum</name>
    <dbReference type="NCBI Taxonomy" id="2596890"/>
    <lineage>
        <taxon>Bacteria</taxon>
        <taxon>Pseudomonadati</taxon>
        <taxon>Planctomycetota</taxon>
        <taxon>Candidatus Uabimicrobiia</taxon>
        <taxon>Candidatus Uabimicrobiales</taxon>
        <taxon>Candidatus Uabimicrobiaceae</taxon>
        <taxon>Candidatus Uabimicrobium</taxon>
    </lineage>
</organism>
<feature type="chain" id="PRO_5024960878" evidence="3">
    <location>
        <begin position="18"/>
        <end position="1996"/>
    </location>
</feature>
<dbReference type="OrthoDB" id="9767116at2"/>
<dbReference type="KEGG" id="uam:UABAM_06539"/>
<feature type="signal peptide" evidence="3">
    <location>
        <begin position="1"/>
        <end position="17"/>
    </location>
</feature>
<dbReference type="EMBL" id="AP019860">
    <property type="protein sequence ID" value="BBM88123.1"/>
    <property type="molecule type" value="Genomic_DNA"/>
</dbReference>